<gene>
    <name evidence="7" type="ORF">FCM35_KLT01801</name>
</gene>
<feature type="chain" id="PRO_5032922177" evidence="5">
    <location>
        <begin position="22"/>
        <end position="512"/>
    </location>
</feature>
<keyword evidence="3" id="KW-0064">Aspartyl protease</keyword>
<reference evidence="7" key="1">
    <citation type="submission" date="2020-01" db="EMBL/GenBank/DDBJ databases">
        <title>Genome sequence of Kobresia littledalei, the first chromosome-level genome in the family Cyperaceae.</title>
        <authorList>
            <person name="Qu G."/>
        </authorList>
    </citation>
    <scope>NUCLEOTIDE SEQUENCE</scope>
    <source>
        <strain evidence="7">C.B.Clarke</strain>
        <tissue evidence="7">Leaf</tissue>
    </source>
</reference>
<evidence type="ECO:0000313" key="7">
    <source>
        <dbReference type="EMBL" id="KAF3332224.1"/>
    </source>
</evidence>
<dbReference type="SUPFAM" id="SSF50630">
    <property type="entry name" value="Acid proteases"/>
    <property type="match status" value="1"/>
</dbReference>
<keyword evidence="3" id="KW-0378">Hydrolase</keyword>
<comment type="similarity">
    <text evidence="1 3">Belongs to the peptidase A1 family.</text>
</comment>
<dbReference type="InterPro" id="IPR032799">
    <property type="entry name" value="TAXi_C"/>
</dbReference>
<dbReference type="InterPro" id="IPR001969">
    <property type="entry name" value="Aspartic_peptidase_AS"/>
</dbReference>
<feature type="signal peptide" evidence="5">
    <location>
        <begin position="1"/>
        <end position="21"/>
    </location>
</feature>
<dbReference type="CDD" id="cd05471">
    <property type="entry name" value="pepsin_like"/>
    <property type="match status" value="1"/>
</dbReference>
<dbReference type="InterPro" id="IPR034164">
    <property type="entry name" value="Pepsin-like_dom"/>
</dbReference>
<dbReference type="InterPro" id="IPR021109">
    <property type="entry name" value="Peptidase_aspartic_dom_sf"/>
</dbReference>
<feature type="active site" evidence="2">
    <location>
        <position position="118"/>
    </location>
</feature>
<keyword evidence="8" id="KW-1185">Reference proteome</keyword>
<comment type="caution">
    <text evidence="7">The sequence shown here is derived from an EMBL/GenBank/DDBJ whole genome shotgun (WGS) entry which is preliminary data.</text>
</comment>
<feature type="active site" evidence="2">
    <location>
        <position position="323"/>
    </location>
</feature>
<dbReference type="PRINTS" id="PR00792">
    <property type="entry name" value="PEPSIN"/>
</dbReference>
<dbReference type="EMBL" id="SWLB01000011">
    <property type="protein sequence ID" value="KAF3332224.1"/>
    <property type="molecule type" value="Genomic_DNA"/>
</dbReference>
<evidence type="ECO:0000256" key="1">
    <source>
        <dbReference type="ARBA" id="ARBA00007447"/>
    </source>
</evidence>
<evidence type="ECO:0000256" key="3">
    <source>
        <dbReference type="RuleBase" id="RU000454"/>
    </source>
</evidence>
<organism evidence="7 8">
    <name type="scientific">Carex littledalei</name>
    <dbReference type="NCBI Taxonomy" id="544730"/>
    <lineage>
        <taxon>Eukaryota</taxon>
        <taxon>Viridiplantae</taxon>
        <taxon>Streptophyta</taxon>
        <taxon>Embryophyta</taxon>
        <taxon>Tracheophyta</taxon>
        <taxon>Spermatophyta</taxon>
        <taxon>Magnoliopsida</taxon>
        <taxon>Liliopsida</taxon>
        <taxon>Poales</taxon>
        <taxon>Cyperaceae</taxon>
        <taxon>Cyperoideae</taxon>
        <taxon>Cariceae</taxon>
        <taxon>Carex</taxon>
        <taxon>Carex subgen. Euthyceras</taxon>
    </lineage>
</organism>
<evidence type="ECO:0000256" key="5">
    <source>
        <dbReference type="SAM" id="SignalP"/>
    </source>
</evidence>
<evidence type="ECO:0000256" key="2">
    <source>
        <dbReference type="PIRSR" id="PIRSR601461-1"/>
    </source>
</evidence>
<dbReference type="Proteomes" id="UP000623129">
    <property type="component" value="Unassembled WGS sequence"/>
</dbReference>
<dbReference type="InterPro" id="IPR033121">
    <property type="entry name" value="PEPTIDASE_A1"/>
</dbReference>
<feature type="domain" description="Peptidase A1" evidence="6">
    <location>
        <begin position="100"/>
        <end position="441"/>
    </location>
</feature>
<dbReference type="Gene3D" id="2.40.70.10">
    <property type="entry name" value="Acid Proteases"/>
    <property type="match status" value="2"/>
</dbReference>
<proteinExistence type="inferred from homology"/>
<name>A0A833RAP4_9POAL</name>
<dbReference type="PROSITE" id="PS00141">
    <property type="entry name" value="ASP_PROTEASE"/>
    <property type="match status" value="2"/>
</dbReference>
<dbReference type="Pfam" id="PF14543">
    <property type="entry name" value="TAXi_N"/>
    <property type="match status" value="1"/>
</dbReference>
<keyword evidence="5" id="KW-0732">Signal</keyword>
<dbReference type="AlphaFoldDB" id="A0A833RAP4"/>
<feature type="compositionally biased region" description="Pro residues" evidence="4">
    <location>
        <begin position="454"/>
        <end position="479"/>
    </location>
</feature>
<accession>A0A833RAP4</accession>
<evidence type="ECO:0000256" key="4">
    <source>
        <dbReference type="SAM" id="MobiDB-lite"/>
    </source>
</evidence>
<protein>
    <submittedName>
        <fullName evidence="7">Aspartic proteinase-like protein 1</fullName>
    </submittedName>
</protein>
<evidence type="ECO:0000259" key="6">
    <source>
        <dbReference type="PROSITE" id="PS51767"/>
    </source>
</evidence>
<dbReference type="OrthoDB" id="2747330at2759"/>
<dbReference type="GO" id="GO:0006508">
    <property type="term" value="P:proteolysis"/>
    <property type="evidence" value="ECO:0007669"/>
    <property type="project" value="UniProtKB-KW"/>
</dbReference>
<dbReference type="Pfam" id="PF14541">
    <property type="entry name" value="TAXi_C"/>
    <property type="match status" value="1"/>
</dbReference>
<feature type="region of interest" description="Disordered" evidence="4">
    <location>
        <begin position="448"/>
        <end position="487"/>
    </location>
</feature>
<dbReference type="InterPro" id="IPR032861">
    <property type="entry name" value="TAXi_N"/>
</dbReference>
<dbReference type="InterPro" id="IPR001461">
    <property type="entry name" value="Aspartic_peptidase_A1"/>
</dbReference>
<evidence type="ECO:0000313" key="8">
    <source>
        <dbReference type="Proteomes" id="UP000623129"/>
    </source>
</evidence>
<dbReference type="PANTHER" id="PTHR13683:SF232">
    <property type="entry name" value="OS09G0542100 PROTEIN"/>
    <property type="match status" value="1"/>
</dbReference>
<keyword evidence="3" id="KW-0645">Protease</keyword>
<dbReference type="PANTHER" id="PTHR13683">
    <property type="entry name" value="ASPARTYL PROTEASES"/>
    <property type="match status" value="1"/>
</dbReference>
<dbReference type="GO" id="GO:0004190">
    <property type="term" value="F:aspartic-type endopeptidase activity"/>
    <property type="evidence" value="ECO:0007669"/>
    <property type="project" value="UniProtKB-KW"/>
</dbReference>
<sequence length="512" mass="56078">MAYSSVSLLLFLTTALTSCYGNKLGLDFHHRFSDKVREWTDSRGLPPTWNPEEVPRGTVEYYQRLLKYDLHRHRDRSLAEGDLYAFAKGNETLEYLGNLQYAFVDLGTPNQTFLVALDTGSSLFWVPCNCKQCAPNSDPSYGNIVYRNYEPSSSTTSKKIQCSSDQCITTSAFQCTNQSADCTYTIKYGAANTSSSGTLIQDDLYLIKEDITSKLVKLSILFGCGEVQTGHLLNGGPPNGLMGLGLSNISVPSMIANSGIISDSFSMCFGVNGDGQLNFGDKGSHDQNETKLNIDTNAFYNISLTAVEVGSIVSNLSFTAIVDSGTSYSRFTDDVYTKLGTSFSAQVSEQQIQVKGIPFEYCFEISENQTMVRVPPVYFTTEGGSTFRARHPAVLLSERSSKKPFAYCLAILRYGFNIIGENFLIGQRIVFDRERGVLGWKPYNCSDSENTNKPAPPPAPSTPVPPPVPSTPAPSPTIPVPSRSQANPVGCSTVISVLTSLISITLMWLPFY</sequence>
<dbReference type="PROSITE" id="PS51767">
    <property type="entry name" value="PEPTIDASE_A1"/>
    <property type="match status" value="1"/>
</dbReference>